<reference evidence="1 2" key="1">
    <citation type="journal article" date="2024" name="Plant J.">
        <title>Genome sequences and population genomics reveal climatic adaptation and genomic divergence between two closely related sweetgum species.</title>
        <authorList>
            <person name="Xu W.Q."/>
            <person name="Ren C.Q."/>
            <person name="Zhang X.Y."/>
            <person name="Comes H.P."/>
            <person name="Liu X.H."/>
            <person name="Li Y.G."/>
            <person name="Kettle C.J."/>
            <person name="Jalonen R."/>
            <person name="Gaisberger H."/>
            <person name="Ma Y.Z."/>
            <person name="Qiu Y.X."/>
        </authorList>
    </citation>
    <scope>NUCLEOTIDE SEQUENCE [LARGE SCALE GENOMIC DNA]</scope>
    <source>
        <strain evidence="1">Hangzhou</strain>
    </source>
</reference>
<evidence type="ECO:0000313" key="2">
    <source>
        <dbReference type="Proteomes" id="UP001415857"/>
    </source>
</evidence>
<protein>
    <submittedName>
        <fullName evidence="1">Uncharacterized protein</fullName>
    </submittedName>
</protein>
<keyword evidence="2" id="KW-1185">Reference proteome</keyword>
<comment type="caution">
    <text evidence="1">The sequence shown here is derived from an EMBL/GenBank/DDBJ whole genome shotgun (WGS) entry which is preliminary data.</text>
</comment>
<accession>A0AAP0WZ53</accession>
<gene>
    <name evidence="1" type="ORF">L1049_023959</name>
</gene>
<sequence>MVNASTVIELLHWTCAEIFSAASERKDSVSIFHKNLLRSCMEQNMWYDYFIKKQKQKCGMTDKYILSGFESQRSHLLDMHAILMRLLKLVMIGRYFDALSSHLPVAIFAVSRDSLSLYMNISWAAY</sequence>
<dbReference type="EMBL" id="JBBPBK010000005">
    <property type="protein sequence ID" value="KAK9284782.1"/>
    <property type="molecule type" value="Genomic_DNA"/>
</dbReference>
<name>A0AAP0WZ53_LIQFO</name>
<dbReference type="Proteomes" id="UP001415857">
    <property type="component" value="Unassembled WGS sequence"/>
</dbReference>
<organism evidence="1 2">
    <name type="scientific">Liquidambar formosana</name>
    <name type="common">Formosan gum</name>
    <dbReference type="NCBI Taxonomy" id="63359"/>
    <lineage>
        <taxon>Eukaryota</taxon>
        <taxon>Viridiplantae</taxon>
        <taxon>Streptophyta</taxon>
        <taxon>Embryophyta</taxon>
        <taxon>Tracheophyta</taxon>
        <taxon>Spermatophyta</taxon>
        <taxon>Magnoliopsida</taxon>
        <taxon>eudicotyledons</taxon>
        <taxon>Gunneridae</taxon>
        <taxon>Pentapetalae</taxon>
        <taxon>Saxifragales</taxon>
        <taxon>Altingiaceae</taxon>
        <taxon>Liquidambar</taxon>
    </lineage>
</organism>
<dbReference type="AlphaFoldDB" id="A0AAP0WZ53"/>
<proteinExistence type="predicted"/>
<evidence type="ECO:0000313" key="1">
    <source>
        <dbReference type="EMBL" id="KAK9284782.1"/>
    </source>
</evidence>